<evidence type="ECO:0000313" key="13">
    <source>
        <dbReference type="EMBL" id="RGV17559.1"/>
    </source>
</evidence>
<evidence type="ECO:0000256" key="3">
    <source>
        <dbReference type="ARBA" id="ARBA00010447"/>
    </source>
</evidence>
<dbReference type="AlphaFoldDB" id="A0A1Y3YJK5"/>
<evidence type="ECO:0000256" key="5">
    <source>
        <dbReference type="ARBA" id="ARBA00022898"/>
    </source>
</evidence>
<comment type="cofactor">
    <cofactor evidence="1 7">
        <name>pyridoxal 5'-phosphate</name>
        <dbReference type="ChEBI" id="CHEBI:597326"/>
    </cofactor>
</comment>
<dbReference type="RefSeq" id="WP_013613419.1">
    <property type="nucleotide sequence ID" value="NZ_CABJFF010000007.1"/>
</dbReference>
<evidence type="ECO:0000256" key="7">
    <source>
        <dbReference type="RuleBase" id="RU004504"/>
    </source>
</evidence>
<dbReference type="PROSITE" id="PS00595">
    <property type="entry name" value="AA_TRANSFER_CLASS_5"/>
    <property type="match status" value="1"/>
</dbReference>
<evidence type="ECO:0000256" key="8">
    <source>
        <dbReference type="RuleBase" id="RU004506"/>
    </source>
</evidence>
<dbReference type="Proteomes" id="UP000284434">
    <property type="component" value="Unassembled WGS sequence"/>
</dbReference>
<dbReference type="NCBIfam" id="TIGR01979">
    <property type="entry name" value="sufS"/>
    <property type="match status" value="1"/>
</dbReference>
<dbReference type="OMA" id="LVTWQQI"/>
<dbReference type="EC" id="2.8.1.7" evidence="8"/>
<evidence type="ECO:0000313" key="10">
    <source>
        <dbReference type="EMBL" id="MCG4958669.1"/>
    </source>
</evidence>
<dbReference type="CDD" id="cd06453">
    <property type="entry name" value="SufS_like"/>
    <property type="match status" value="1"/>
</dbReference>
<feature type="domain" description="Aminotransferase class V" evidence="9">
    <location>
        <begin position="24"/>
        <end position="393"/>
    </location>
</feature>
<evidence type="ECO:0000256" key="4">
    <source>
        <dbReference type="ARBA" id="ARBA00022679"/>
    </source>
</evidence>
<evidence type="ECO:0000256" key="1">
    <source>
        <dbReference type="ARBA" id="ARBA00001933"/>
    </source>
</evidence>
<dbReference type="GO" id="GO:0031071">
    <property type="term" value="F:cysteine desulfurase activity"/>
    <property type="evidence" value="ECO:0007669"/>
    <property type="project" value="UniProtKB-UniRule"/>
</dbReference>
<protein>
    <recommendedName>
        <fullName evidence="8">Cysteine desulfurase</fullName>
        <ecNumber evidence="8">2.8.1.7</ecNumber>
    </recommendedName>
</protein>
<dbReference type="Proteomes" id="UP000283426">
    <property type="component" value="Unassembled WGS sequence"/>
</dbReference>
<organism evidence="13 15">
    <name type="scientific">Odoribacter splanchnicus</name>
    <dbReference type="NCBI Taxonomy" id="28118"/>
    <lineage>
        <taxon>Bacteria</taxon>
        <taxon>Pseudomonadati</taxon>
        <taxon>Bacteroidota</taxon>
        <taxon>Bacteroidia</taxon>
        <taxon>Bacteroidales</taxon>
        <taxon>Odoribacteraceae</taxon>
        <taxon>Odoribacter</taxon>
    </lineage>
</organism>
<gene>
    <name evidence="13" type="ORF">DWW24_21145</name>
    <name evidence="12" type="ORF">DWW57_03265</name>
    <name evidence="14" type="ORF">DXA53_02020</name>
    <name evidence="10" type="ORF">L0P03_02215</name>
    <name evidence="11" type="ORF">PN645_02640</name>
</gene>
<dbReference type="Gene3D" id="3.40.640.10">
    <property type="entry name" value="Type I PLP-dependent aspartate aminotransferase-like (Major domain)"/>
    <property type="match status" value="1"/>
</dbReference>
<comment type="similarity">
    <text evidence="3 8">Belongs to the class-V pyridoxal-phosphate-dependent aminotransferase family. Csd subfamily.</text>
</comment>
<accession>A0A1Y3YJK5</accession>
<dbReference type="EMBL" id="JAKNDN010000003">
    <property type="protein sequence ID" value="MCG4958669.1"/>
    <property type="molecule type" value="Genomic_DNA"/>
</dbReference>
<dbReference type="EMBL" id="QRYW01000069">
    <property type="protein sequence ID" value="RGV17559.1"/>
    <property type="molecule type" value="Genomic_DNA"/>
</dbReference>
<evidence type="ECO:0000313" key="15">
    <source>
        <dbReference type="Proteomes" id="UP000283426"/>
    </source>
</evidence>
<evidence type="ECO:0000313" key="12">
    <source>
        <dbReference type="EMBL" id="RGU58090.1"/>
    </source>
</evidence>
<reference evidence="10" key="2">
    <citation type="submission" date="2022-01" db="EMBL/GenBank/DDBJ databases">
        <title>Collection of gut derived symbiotic bacterial strains cultured from healthy donors.</title>
        <authorList>
            <person name="Lin H."/>
            <person name="Kohout C."/>
            <person name="Waligurski E."/>
            <person name="Pamer E.G."/>
        </authorList>
    </citation>
    <scope>NUCLEOTIDE SEQUENCE</scope>
    <source>
        <strain evidence="10">DFI.1.149</strain>
    </source>
</reference>
<dbReference type="EMBL" id="QSCO01000002">
    <property type="protein sequence ID" value="RGY09583.1"/>
    <property type="molecule type" value="Genomic_DNA"/>
</dbReference>
<dbReference type="GeneID" id="61276492"/>
<evidence type="ECO:0000256" key="6">
    <source>
        <dbReference type="ARBA" id="ARBA00050776"/>
    </source>
</evidence>
<dbReference type="GO" id="GO:0030170">
    <property type="term" value="F:pyridoxal phosphate binding"/>
    <property type="evidence" value="ECO:0007669"/>
    <property type="project" value="UniProtKB-UniRule"/>
</dbReference>
<keyword evidence="5 8" id="KW-0663">Pyridoxal phosphate</keyword>
<dbReference type="InterPro" id="IPR015421">
    <property type="entry name" value="PyrdxlP-dep_Trfase_major"/>
</dbReference>
<dbReference type="Gene3D" id="3.90.1150.10">
    <property type="entry name" value="Aspartate Aminotransferase, domain 1"/>
    <property type="match status" value="1"/>
</dbReference>
<dbReference type="Proteomes" id="UP001199750">
    <property type="component" value="Unassembled WGS sequence"/>
</dbReference>
<dbReference type="EMBL" id="JAQMRD010000002">
    <property type="protein sequence ID" value="MDB9221900.1"/>
    <property type="molecule type" value="Genomic_DNA"/>
</dbReference>
<dbReference type="InterPro" id="IPR010970">
    <property type="entry name" value="Cys_dSase_SufS"/>
</dbReference>
<dbReference type="Proteomes" id="UP001212263">
    <property type="component" value="Unassembled WGS sequence"/>
</dbReference>
<evidence type="ECO:0000259" key="9">
    <source>
        <dbReference type="Pfam" id="PF00266"/>
    </source>
</evidence>
<evidence type="ECO:0000313" key="16">
    <source>
        <dbReference type="Proteomes" id="UP000284243"/>
    </source>
</evidence>
<proteinExistence type="inferred from homology"/>
<dbReference type="PANTHER" id="PTHR43586">
    <property type="entry name" value="CYSTEINE DESULFURASE"/>
    <property type="match status" value="1"/>
</dbReference>
<dbReference type="InterPro" id="IPR015422">
    <property type="entry name" value="PyrdxlP-dep_Trfase_small"/>
</dbReference>
<dbReference type="InterPro" id="IPR016454">
    <property type="entry name" value="Cysteine_dSase"/>
</dbReference>
<comment type="function">
    <text evidence="2 8">Catalyzes the removal of elemental sulfur and selenium atoms from L-cysteine, L-cystine, L-selenocysteine, and L-selenocystine to produce L-alanine.</text>
</comment>
<dbReference type="Pfam" id="PF00266">
    <property type="entry name" value="Aminotran_5"/>
    <property type="match status" value="1"/>
</dbReference>
<dbReference type="EMBL" id="QRYC01000003">
    <property type="protein sequence ID" value="RGU58090.1"/>
    <property type="molecule type" value="Genomic_DNA"/>
</dbReference>
<comment type="catalytic activity">
    <reaction evidence="6 8">
        <text>(sulfur carrier)-H + L-cysteine = (sulfur carrier)-SH + L-alanine</text>
        <dbReference type="Rhea" id="RHEA:43892"/>
        <dbReference type="Rhea" id="RHEA-COMP:14737"/>
        <dbReference type="Rhea" id="RHEA-COMP:14739"/>
        <dbReference type="ChEBI" id="CHEBI:29917"/>
        <dbReference type="ChEBI" id="CHEBI:35235"/>
        <dbReference type="ChEBI" id="CHEBI:57972"/>
        <dbReference type="ChEBI" id="CHEBI:64428"/>
        <dbReference type="EC" id="2.8.1.7"/>
    </reaction>
</comment>
<evidence type="ECO:0000313" key="14">
    <source>
        <dbReference type="EMBL" id="RGY09583.1"/>
    </source>
</evidence>
<evidence type="ECO:0000256" key="2">
    <source>
        <dbReference type="ARBA" id="ARBA00002824"/>
    </source>
</evidence>
<comment type="caution">
    <text evidence="13">The sequence shown here is derived from an EMBL/GenBank/DDBJ whole genome shotgun (WGS) entry which is preliminary data.</text>
</comment>
<dbReference type="GO" id="GO:0006534">
    <property type="term" value="P:cysteine metabolic process"/>
    <property type="evidence" value="ECO:0007669"/>
    <property type="project" value="UniProtKB-UniRule"/>
</dbReference>
<evidence type="ECO:0000313" key="17">
    <source>
        <dbReference type="Proteomes" id="UP000284434"/>
    </source>
</evidence>
<reference evidence="15 16" key="1">
    <citation type="submission" date="2018-08" db="EMBL/GenBank/DDBJ databases">
        <title>A genome reference for cultivated species of the human gut microbiota.</title>
        <authorList>
            <person name="Zou Y."/>
            <person name="Xue W."/>
            <person name="Luo G."/>
        </authorList>
    </citation>
    <scope>NUCLEOTIDE SEQUENCE [LARGE SCALE GENOMIC DNA]</scope>
    <source>
        <strain evidence="13 15">AF14-6AC</strain>
        <strain evidence="12 16">AF16-14</strain>
        <strain evidence="14 17">OF03-11</strain>
    </source>
</reference>
<sequence>MFDVAKVRKDFPILEEQVYGKRLVYLDNGATTQRPLQVIEKMNEYYLKYNSNVHRGVHFLSNKCTDANEEAREIVRKFIHAGSDKEIIFTRGTTESINLVAFSFGEAFIREGDEILVTEMEHHANIVPWQMLCERKGAVLKVLPFNDKGELDLSQLDTLLTPRVKLVGVAYVSNVLGTVNPVKELIGRAHRIGAKVLVDGAQAVQHIPIDVQALDCDFFVFSGHKLYGPTGVGVLYGKEDLLNRMPPWQGGGEMIKEVHFEKTTYNELPFKFEAGTPDFIGVIGLGEAIRYVESLGLPEIAVYEQQLLDYAMERMRQVPAMRIFGEAIRKSSVLSFALGEIHHSDTGILLDKMGIAVRTGQLCAEPVMQHYGVTGMVRASIGMYNTSEEIDLFCEGLHRVAKMFKLA</sequence>
<dbReference type="Proteomes" id="UP000284243">
    <property type="component" value="Unassembled WGS sequence"/>
</dbReference>
<keyword evidence="4 8" id="KW-0808">Transferase</keyword>
<name>A0A1Y3YJK5_9BACT</name>
<dbReference type="InterPro" id="IPR015424">
    <property type="entry name" value="PyrdxlP-dep_Trfase"/>
</dbReference>
<dbReference type="SUPFAM" id="SSF53383">
    <property type="entry name" value="PLP-dependent transferases"/>
    <property type="match status" value="1"/>
</dbReference>
<dbReference type="PANTHER" id="PTHR43586:SF8">
    <property type="entry name" value="CYSTEINE DESULFURASE 1, CHLOROPLASTIC"/>
    <property type="match status" value="1"/>
</dbReference>
<dbReference type="InterPro" id="IPR020578">
    <property type="entry name" value="Aminotrans_V_PyrdxlP_BS"/>
</dbReference>
<dbReference type="InterPro" id="IPR000192">
    <property type="entry name" value="Aminotrans_V_dom"/>
</dbReference>
<reference evidence="11" key="3">
    <citation type="submission" date="2023-01" db="EMBL/GenBank/DDBJ databases">
        <title>Human gut microbiome strain richness.</title>
        <authorList>
            <person name="Chen-Liaw A."/>
        </authorList>
    </citation>
    <scope>NUCLEOTIDE SEQUENCE</scope>
    <source>
        <strain evidence="11">RTP21484st1_B7_RTP21484_190118</strain>
    </source>
</reference>
<evidence type="ECO:0000313" key="11">
    <source>
        <dbReference type="EMBL" id="MDB9221900.1"/>
    </source>
</evidence>
<dbReference type="PIRSF" id="PIRSF005572">
    <property type="entry name" value="NifS"/>
    <property type="match status" value="1"/>
</dbReference>